<dbReference type="RefSeq" id="XP_033529900.1">
    <property type="nucleotide sequence ID" value="XM_033681589.1"/>
</dbReference>
<dbReference type="EMBL" id="ML975187">
    <property type="protein sequence ID" value="KAF1808269.1"/>
    <property type="molecule type" value="Genomic_DNA"/>
</dbReference>
<organism evidence="4">
    <name type="scientific">Eremomyces bilateralis CBS 781.70</name>
    <dbReference type="NCBI Taxonomy" id="1392243"/>
    <lineage>
        <taxon>Eukaryota</taxon>
        <taxon>Fungi</taxon>
        <taxon>Dikarya</taxon>
        <taxon>Ascomycota</taxon>
        <taxon>Pezizomycotina</taxon>
        <taxon>Dothideomycetes</taxon>
        <taxon>Dothideomycetes incertae sedis</taxon>
        <taxon>Eremomycetales</taxon>
        <taxon>Eremomycetaceae</taxon>
        <taxon>Eremomyces</taxon>
    </lineage>
</organism>
<dbReference type="GeneID" id="54422159"/>
<evidence type="ECO:0000313" key="5">
    <source>
        <dbReference type="Proteomes" id="UP000504638"/>
    </source>
</evidence>
<keyword evidence="3" id="KW-0812">Transmembrane</keyword>
<dbReference type="Proteomes" id="UP000504638">
    <property type="component" value="Unplaced"/>
</dbReference>
<accession>A0A6G1FRF6</accession>
<reference evidence="6" key="2">
    <citation type="submission" date="2020-04" db="EMBL/GenBank/DDBJ databases">
        <authorList>
            <consortium name="NCBI Genome Project"/>
        </authorList>
    </citation>
    <scope>NUCLEOTIDE SEQUENCE</scope>
    <source>
        <strain evidence="6">CBS 781.70</strain>
    </source>
</reference>
<reference evidence="4 6" key="1">
    <citation type="submission" date="2020-01" db="EMBL/GenBank/DDBJ databases">
        <authorList>
            <consortium name="DOE Joint Genome Institute"/>
            <person name="Haridas S."/>
            <person name="Albert R."/>
            <person name="Binder M."/>
            <person name="Bloem J."/>
            <person name="Labutti K."/>
            <person name="Salamov A."/>
            <person name="Andreopoulos B."/>
            <person name="Baker S.E."/>
            <person name="Barry K."/>
            <person name="Bills G."/>
            <person name="Bluhm B.H."/>
            <person name="Cannon C."/>
            <person name="Castanera R."/>
            <person name="Culley D.E."/>
            <person name="Daum C."/>
            <person name="Ezra D."/>
            <person name="Gonzalez J.B."/>
            <person name="Henrissat B."/>
            <person name="Kuo A."/>
            <person name="Liang C."/>
            <person name="Lipzen A."/>
            <person name="Lutzoni F."/>
            <person name="Magnuson J."/>
            <person name="Mondo S."/>
            <person name="Nolan M."/>
            <person name="Ohm R."/>
            <person name="Pangilinan J."/>
            <person name="Park H.-J."/>
            <person name="Ramirez L."/>
            <person name="Alfaro M."/>
            <person name="Sun H."/>
            <person name="Tritt A."/>
            <person name="Yoshinaga Y."/>
            <person name="Zwiers L.-H."/>
            <person name="Turgeon B.G."/>
            <person name="Goodwin S.B."/>
            <person name="Spatafora J.W."/>
            <person name="Crous P.W."/>
            <person name="Grigoriev I.V."/>
        </authorList>
    </citation>
    <scope>NUCLEOTIDE SEQUENCE</scope>
    <source>
        <strain evidence="4 6">CBS 781.70</strain>
    </source>
</reference>
<dbReference type="AlphaFoldDB" id="A0A6G1FRF6"/>
<name>A0A6G1FRF6_9PEZI</name>
<evidence type="ECO:0000256" key="2">
    <source>
        <dbReference type="SAM" id="MobiDB-lite"/>
    </source>
</evidence>
<reference evidence="6" key="3">
    <citation type="submission" date="2025-04" db="UniProtKB">
        <authorList>
            <consortium name="RefSeq"/>
        </authorList>
    </citation>
    <scope>IDENTIFICATION</scope>
    <source>
        <strain evidence="6">CBS 781.70</strain>
    </source>
</reference>
<protein>
    <submittedName>
        <fullName evidence="4 6">Uncharacterized protein</fullName>
    </submittedName>
</protein>
<keyword evidence="1" id="KW-0175">Coiled coil</keyword>
<feature type="region of interest" description="Disordered" evidence="2">
    <location>
        <begin position="1"/>
        <end position="29"/>
    </location>
</feature>
<evidence type="ECO:0000313" key="4">
    <source>
        <dbReference type="EMBL" id="KAF1808269.1"/>
    </source>
</evidence>
<feature type="coiled-coil region" evidence="1">
    <location>
        <begin position="72"/>
        <end position="103"/>
    </location>
</feature>
<keyword evidence="3" id="KW-1133">Transmembrane helix</keyword>
<evidence type="ECO:0000256" key="1">
    <source>
        <dbReference type="SAM" id="Coils"/>
    </source>
</evidence>
<feature type="transmembrane region" description="Helical" evidence="3">
    <location>
        <begin position="34"/>
        <end position="54"/>
    </location>
</feature>
<proteinExistence type="predicted"/>
<evidence type="ECO:0000313" key="6">
    <source>
        <dbReference type="RefSeq" id="XP_033529900.1"/>
    </source>
</evidence>
<evidence type="ECO:0000256" key="3">
    <source>
        <dbReference type="SAM" id="Phobius"/>
    </source>
</evidence>
<gene>
    <name evidence="4 6" type="ORF">P152DRAFT_477495</name>
</gene>
<keyword evidence="3" id="KW-0472">Membrane</keyword>
<keyword evidence="5" id="KW-1185">Reference proteome</keyword>
<sequence>MSQPRRRPPISSSRLPKTQSPLPLPAGPSRIRPLVWTVGLGIIAVAGAYGGALFKHEQDQKKVVKEFQQEPIEDRIAQLENIRKRLEVEKKKFEKDLMKAKMKAAKEMEGGRGG</sequence>